<comment type="caution">
    <text evidence="1">The sequence shown here is derived from an EMBL/GenBank/DDBJ whole genome shotgun (WGS) entry which is preliminary data.</text>
</comment>
<dbReference type="AlphaFoldDB" id="A0A0X3TPY9"/>
<dbReference type="EMBL" id="LQBP01000008">
    <property type="protein sequence ID" value="KUJ77749.1"/>
    <property type="molecule type" value="Genomic_DNA"/>
</dbReference>
<sequence length="328" mass="35834">MLDQTKNDFDAVLRDITIRHHSYMHALLEVEDLLTFASSESGGIIPILGPTRCGKTELLSDLKSRNQTVRRAPGMLLEKSDFVLGRVPARPNDRDLYVALLEAVGGTAGPKEKTSIVRERLFELISAFGIRVIALDEASHTAERGANLSARGAGDHFKTVVDQSGVVLVLAGLPRFQSLLDANEQFAARSMKTVVIEPYSWSKDEDRKHFCAAVNSAFQCLEQAGLLLDFDKEDLVRRLYGASGGRIGQVLKMLRASIQRLPGTALSLGQISESASKVMQSQVSCEMFFALDPPSDLQLVSAYGEVMEAAQLEVSPSTVQDLLGIQEQ</sequence>
<evidence type="ECO:0008006" key="3">
    <source>
        <dbReference type="Google" id="ProtNLM"/>
    </source>
</evidence>
<accession>A0A0X3TPY9</accession>
<dbReference type="RefSeq" id="WP_068338662.1">
    <property type="nucleotide sequence ID" value="NZ_LQBP01000008.1"/>
</dbReference>
<protein>
    <recommendedName>
        <fullName evidence="3">AAA+ ATPase domain-containing protein</fullName>
    </recommendedName>
</protein>
<proteinExistence type="predicted"/>
<keyword evidence="2" id="KW-1185">Reference proteome</keyword>
<gene>
    <name evidence="1" type="ORF">AVO44_15570</name>
</gene>
<dbReference type="OrthoDB" id="6058098at2"/>
<dbReference type="Pfam" id="PF05621">
    <property type="entry name" value="TniB"/>
    <property type="match status" value="1"/>
</dbReference>
<dbReference type="Proteomes" id="UP000053690">
    <property type="component" value="Unassembled WGS sequence"/>
</dbReference>
<dbReference type="InterPro" id="IPR008868">
    <property type="entry name" value="TniB"/>
</dbReference>
<reference evidence="2" key="1">
    <citation type="submission" date="2015-12" db="EMBL/GenBank/DDBJ databases">
        <authorList>
            <person name="Zhang G."/>
            <person name="Stingl U."/>
        </authorList>
    </citation>
    <scope>NUCLEOTIDE SEQUENCE [LARGE SCALE GENOMIC DNA]</scope>
    <source>
        <strain evidence="2">ZGT108</strain>
    </source>
</reference>
<organism evidence="1 2">
    <name type="scientific">Ruegeria profundi</name>
    <dbReference type="NCBI Taxonomy" id="1685378"/>
    <lineage>
        <taxon>Bacteria</taxon>
        <taxon>Pseudomonadati</taxon>
        <taxon>Pseudomonadota</taxon>
        <taxon>Alphaproteobacteria</taxon>
        <taxon>Rhodobacterales</taxon>
        <taxon>Roseobacteraceae</taxon>
        <taxon>Ruegeria</taxon>
    </lineage>
</organism>
<evidence type="ECO:0000313" key="2">
    <source>
        <dbReference type="Proteomes" id="UP000053690"/>
    </source>
</evidence>
<dbReference type="STRING" id="1685378.AVO44_15570"/>
<dbReference type="Gene3D" id="3.40.50.300">
    <property type="entry name" value="P-loop containing nucleotide triphosphate hydrolases"/>
    <property type="match status" value="1"/>
</dbReference>
<dbReference type="InterPro" id="IPR027417">
    <property type="entry name" value="P-loop_NTPase"/>
</dbReference>
<name>A0A0X3TPY9_9RHOB</name>
<evidence type="ECO:0000313" key="1">
    <source>
        <dbReference type="EMBL" id="KUJ77749.1"/>
    </source>
</evidence>
<dbReference type="SUPFAM" id="SSF52540">
    <property type="entry name" value="P-loop containing nucleoside triphosphate hydrolases"/>
    <property type="match status" value="1"/>
</dbReference>